<dbReference type="Pfam" id="PF02687">
    <property type="entry name" value="FtsX"/>
    <property type="match status" value="1"/>
</dbReference>
<dbReference type="EMBL" id="BMYZ01000002">
    <property type="protein sequence ID" value="GGY79952.1"/>
    <property type="molecule type" value="Genomic_DNA"/>
</dbReference>
<evidence type="ECO:0000259" key="7">
    <source>
        <dbReference type="Pfam" id="PF02687"/>
    </source>
</evidence>
<evidence type="ECO:0000259" key="8">
    <source>
        <dbReference type="Pfam" id="PF12704"/>
    </source>
</evidence>
<organism evidence="9 10">
    <name type="scientific">Cellvibrio zantedeschiae</name>
    <dbReference type="NCBI Taxonomy" id="1237077"/>
    <lineage>
        <taxon>Bacteria</taxon>
        <taxon>Pseudomonadati</taxon>
        <taxon>Pseudomonadota</taxon>
        <taxon>Gammaproteobacteria</taxon>
        <taxon>Cellvibrionales</taxon>
        <taxon>Cellvibrionaceae</taxon>
        <taxon>Cellvibrio</taxon>
    </lineage>
</organism>
<evidence type="ECO:0000256" key="6">
    <source>
        <dbReference type="SAM" id="Phobius"/>
    </source>
</evidence>
<name>A0ABQ3B9P1_9GAMM</name>
<proteinExistence type="predicted"/>
<accession>A0ABQ3B9P1</accession>
<dbReference type="Proteomes" id="UP000619761">
    <property type="component" value="Unassembled WGS sequence"/>
</dbReference>
<evidence type="ECO:0000256" key="5">
    <source>
        <dbReference type="ARBA" id="ARBA00023136"/>
    </source>
</evidence>
<dbReference type="InterPro" id="IPR050250">
    <property type="entry name" value="Macrolide_Exporter_MacB"/>
</dbReference>
<feature type="domain" description="ABC3 transporter permease C-terminal" evidence="7">
    <location>
        <begin position="309"/>
        <end position="423"/>
    </location>
</feature>
<dbReference type="InterPro" id="IPR003838">
    <property type="entry name" value="ABC3_permease_C"/>
</dbReference>
<comment type="caution">
    <text evidence="9">The sequence shown here is derived from an EMBL/GenBank/DDBJ whole genome shotgun (WGS) entry which is preliminary data.</text>
</comment>
<feature type="transmembrane region" description="Helical" evidence="6">
    <location>
        <begin position="307"/>
        <end position="328"/>
    </location>
</feature>
<feature type="transmembrane region" description="Helical" evidence="6">
    <location>
        <begin position="359"/>
        <end position="382"/>
    </location>
</feature>
<feature type="transmembrane region" description="Helical" evidence="6">
    <location>
        <begin position="20"/>
        <end position="46"/>
    </location>
</feature>
<dbReference type="InterPro" id="IPR025857">
    <property type="entry name" value="MacB_PCD"/>
</dbReference>
<protein>
    <submittedName>
        <fullName evidence="9">ABC macrolide family export system permease 2</fullName>
    </submittedName>
</protein>
<keyword evidence="5 6" id="KW-0472">Membrane</keyword>
<evidence type="ECO:0000256" key="3">
    <source>
        <dbReference type="ARBA" id="ARBA00022692"/>
    </source>
</evidence>
<dbReference type="Pfam" id="PF12704">
    <property type="entry name" value="MacB_PCD"/>
    <property type="match status" value="1"/>
</dbReference>
<keyword evidence="4 6" id="KW-1133">Transmembrane helix</keyword>
<evidence type="ECO:0000313" key="10">
    <source>
        <dbReference type="Proteomes" id="UP000619761"/>
    </source>
</evidence>
<keyword evidence="3 6" id="KW-0812">Transmembrane</keyword>
<gene>
    <name evidence="9" type="ORF">GCM10011613_26190</name>
</gene>
<comment type="subcellular location">
    <subcellularLocation>
        <location evidence="1">Cell membrane</location>
        <topology evidence="1">Multi-pass membrane protein</topology>
    </subcellularLocation>
</comment>
<feature type="domain" description="MacB-like periplasmic core" evidence="8">
    <location>
        <begin position="23"/>
        <end position="258"/>
    </location>
</feature>
<evidence type="ECO:0000313" key="9">
    <source>
        <dbReference type="EMBL" id="GGY79952.1"/>
    </source>
</evidence>
<sequence>MEQFIHYLSSAWVSIKRAPLPYALTILIMGLGLGVFFSNATFYYWVNHDPLKHKSDKLFFPRIASMPNECHGCEPPPVLSYADIKKLSGSNIPSASAAMFSALGYAKTDERSSAGSATIRFTQKDFFKLFDVPILHGQVWPDNNARMEAILSKAFAEKLFGNNDVVGKSFLLDDRVYTVSAVLDKWDMWPKLYDVNVGGYREPVEDIYLPLELSYDLNYHSKGNTRTYEPINPSKYATEGREKAFHRLQFWVQLDSPEQKNNYLAFMHNLVLDEKKAGRHPNVDTSVLHPMSEIMSAFHIQDTEVKAFALVTLLFLFVCLFNASHLSLNRYMANQYEFSLRRALGASGRSLQVQLLADVFISSIFTLGLACIFSWAGIFLINHFLPGNQQFARWNVGLLFWLIVINFAVNYLMSLYPSLRTSFGNLNLQLKS</sequence>
<keyword evidence="10" id="KW-1185">Reference proteome</keyword>
<feature type="transmembrane region" description="Helical" evidence="6">
    <location>
        <begin position="394"/>
        <end position="413"/>
    </location>
</feature>
<evidence type="ECO:0000256" key="2">
    <source>
        <dbReference type="ARBA" id="ARBA00022475"/>
    </source>
</evidence>
<dbReference type="PANTHER" id="PTHR30572">
    <property type="entry name" value="MEMBRANE COMPONENT OF TRANSPORTER-RELATED"/>
    <property type="match status" value="1"/>
</dbReference>
<evidence type="ECO:0000256" key="1">
    <source>
        <dbReference type="ARBA" id="ARBA00004651"/>
    </source>
</evidence>
<evidence type="ECO:0000256" key="4">
    <source>
        <dbReference type="ARBA" id="ARBA00022989"/>
    </source>
</evidence>
<dbReference type="PANTHER" id="PTHR30572:SF18">
    <property type="entry name" value="ABC-TYPE MACROLIDE FAMILY EXPORT SYSTEM PERMEASE COMPONENT 2"/>
    <property type="match status" value="1"/>
</dbReference>
<reference evidence="10" key="1">
    <citation type="journal article" date="2019" name="Int. J. Syst. Evol. Microbiol.">
        <title>The Global Catalogue of Microorganisms (GCM) 10K type strain sequencing project: providing services to taxonomists for standard genome sequencing and annotation.</title>
        <authorList>
            <consortium name="The Broad Institute Genomics Platform"/>
            <consortium name="The Broad Institute Genome Sequencing Center for Infectious Disease"/>
            <person name="Wu L."/>
            <person name="Ma J."/>
        </authorList>
    </citation>
    <scope>NUCLEOTIDE SEQUENCE [LARGE SCALE GENOMIC DNA]</scope>
    <source>
        <strain evidence="10">KCTC 32239</strain>
    </source>
</reference>
<keyword evidence="2" id="KW-1003">Cell membrane</keyword>